<accession>A0A183IFQ0</accession>
<organism evidence="3">
    <name type="scientific">Soboliphyme baturini</name>
    <dbReference type="NCBI Taxonomy" id="241478"/>
    <lineage>
        <taxon>Eukaryota</taxon>
        <taxon>Metazoa</taxon>
        <taxon>Ecdysozoa</taxon>
        <taxon>Nematoda</taxon>
        <taxon>Enoplea</taxon>
        <taxon>Dorylaimia</taxon>
        <taxon>Dioctophymatida</taxon>
        <taxon>Dioctophymatoidea</taxon>
        <taxon>Soboliphymatidae</taxon>
        <taxon>Soboliphyme</taxon>
    </lineage>
</organism>
<name>A0A183IFQ0_9BILA</name>
<protein>
    <submittedName>
        <fullName evidence="1 3">Uncharacterized protein</fullName>
    </submittedName>
</protein>
<reference evidence="3" key="1">
    <citation type="submission" date="2016-06" db="UniProtKB">
        <authorList>
            <consortium name="WormBaseParasite"/>
        </authorList>
    </citation>
    <scope>IDENTIFICATION</scope>
</reference>
<evidence type="ECO:0000313" key="2">
    <source>
        <dbReference type="Proteomes" id="UP000270296"/>
    </source>
</evidence>
<proteinExistence type="predicted"/>
<reference evidence="1 2" key="2">
    <citation type="submission" date="2018-11" db="EMBL/GenBank/DDBJ databases">
        <authorList>
            <consortium name="Pathogen Informatics"/>
        </authorList>
    </citation>
    <scope>NUCLEOTIDE SEQUENCE [LARGE SCALE GENOMIC DNA]</scope>
</reference>
<keyword evidence="2" id="KW-1185">Reference proteome</keyword>
<dbReference type="WBParaSite" id="SBAD_0000256101-mRNA-1">
    <property type="protein sequence ID" value="SBAD_0000256101-mRNA-1"/>
    <property type="gene ID" value="SBAD_0000256101"/>
</dbReference>
<dbReference type="AlphaFoldDB" id="A0A183IFQ0"/>
<evidence type="ECO:0000313" key="1">
    <source>
        <dbReference type="EMBL" id="VDO97640.1"/>
    </source>
</evidence>
<dbReference type="EMBL" id="UZAM01007228">
    <property type="protein sequence ID" value="VDO97640.1"/>
    <property type="molecule type" value="Genomic_DNA"/>
</dbReference>
<evidence type="ECO:0000313" key="3">
    <source>
        <dbReference type="WBParaSite" id="SBAD_0000256101-mRNA-1"/>
    </source>
</evidence>
<sequence length="61" mass="7269">MEDEDEEEGVLRPGRKRHCSSWILRSTLSRHLLSSTFVQTLLGRLNNVMPLYLERFFFLPF</sequence>
<dbReference type="Proteomes" id="UP000270296">
    <property type="component" value="Unassembled WGS sequence"/>
</dbReference>
<gene>
    <name evidence="1" type="ORF">SBAD_LOCUS2444</name>
</gene>